<feature type="compositionally biased region" description="Gly residues" evidence="9">
    <location>
        <begin position="265"/>
        <end position="276"/>
    </location>
</feature>
<evidence type="ECO:0000256" key="1">
    <source>
        <dbReference type="ARBA" id="ARBA00004370"/>
    </source>
</evidence>
<feature type="domain" description="Protein kinase" evidence="11">
    <location>
        <begin position="389"/>
        <end position="665"/>
    </location>
</feature>
<feature type="compositionally biased region" description="Low complexity" evidence="9">
    <location>
        <begin position="252"/>
        <end position="264"/>
    </location>
</feature>
<dbReference type="InterPro" id="IPR001611">
    <property type="entry name" value="Leu-rich_rpt"/>
</dbReference>
<feature type="transmembrane region" description="Helical" evidence="10">
    <location>
        <begin position="280"/>
        <end position="301"/>
    </location>
</feature>
<dbReference type="GO" id="GO:0005524">
    <property type="term" value="F:ATP binding"/>
    <property type="evidence" value="ECO:0007669"/>
    <property type="project" value="InterPro"/>
</dbReference>
<evidence type="ECO:0000256" key="10">
    <source>
        <dbReference type="SAM" id="Phobius"/>
    </source>
</evidence>
<gene>
    <name evidence="12" type="ORF">PRUPE_3G037900</name>
</gene>
<evidence type="ECO:0000313" key="12">
    <source>
        <dbReference type="EMBL" id="ONI15335.1"/>
    </source>
</evidence>
<keyword evidence="3 10" id="KW-0812">Transmembrane</keyword>
<dbReference type="InterPro" id="IPR046959">
    <property type="entry name" value="PRK1-6/SRF4-like"/>
</dbReference>
<dbReference type="CDD" id="cd14066">
    <property type="entry name" value="STKc_IRAK"/>
    <property type="match status" value="1"/>
</dbReference>
<keyword evidence="7 10" id="KW-0472">Membrane</keyword>
<keyword evidence="4" id="KW-0732">Signal</keyword>
<keyword evidence="8" id="KW-0325">Glycoprotein</keyword>
<proteinExistence type="predicted"/>
<dbReference type="PANTHER" id="PTHR48007">
    <property type="entry name" value="LEUCINE-RICH REPEAT RECEPTOR-LIKE PROTEIN KINASE PXC1"/>
    <property type="match status" value="1"/>
</dbReference>
<evidence type="ECO:0000256" key="2">
    <source>
        <dbReference type="ARBA" id="ARBA00022614"/>
    </source>
</evidence>
<dbReference type="EMBL" id="CM007653">
    <property type="protein sequence ID" value="ONI15335.1"/>
    <property type="molecule type" value="Genomic_DNA"/>
</dbReference>
<sequence length="715" mass="77276">MAVTWFFYHRPHHLLFFSIIFFVLPCIAYSLAEPEALLKLKESFKNAEALNSWTPDTAPCARNTQWAGLICADGIVTGLRLGGMGLAGEIDTKVLAEIKGLRTMSFANNNFSGPMPEFNTLGPVKGLYLSGNQFTGEIPSNFFVKMESLRKLWLSNNKFTGNIPPSLATIPNLLELHLEDNGFSGSIPVINQSTLVSLNMSNNKLEGEVPASMSKFEASSFAGNAGLCGGKLGKECAKPEPPPAASTTPNENNNNNNNNNNDNNGGNGSNSKGNGGSSKVVVAVSVASAVVLVALIVLFFVKSRRKGEEEDFDMPGKENIEKADHPDSVELNVSEIKQKEVVVDRPSSSKRTGNSSRKGSNNGKGGGGMAELVMLNEEKGVFGLPDLMKAAAEVLGNGGLGSSYKAVMANGFAVVVKRMREMNGMGKDGFDAEMRRFGSLRHWNILTPLAYHYRKEEKLLIYEYIPKSSLLYILHGDRGPSHDELDWPARLKIIQGTAKGLAYIHTEFASCDVPHGNLKSSNILLGPDYEPLLSDFAFGPLINTANVAQALFAYKAPEAAEHGRVSPKCDVYCLGIIILEILTGKFPSLYLNNGKGGLDVIQWVRSAISEGRESELLDPEISSTKASLGEMEKLLHIGAACTESNPNQRLDMREAVTRIEQVQVLGSDHVPRTSHAPTLREGVGELPGETRLESNTIGSRSGRLDGDNDAAFSIS</sequence>
<evidence type="ECO:0000313" key="13">
    <source>
        <dbReference type="Proteomes" id="UP000006882"/>
    </source>
</evidence>
<accession>A0A251PXZ1</accession>
<dbReference type="GO" id="GO:0004674">
    <property type="term" value="F:protein serine/threonine kinase activity"/>
    <property type="evidence" value="ECO:0000318"/>
    <property type="project" value="GO_Central"/>
</dbReference>
<comment type="subcellular location">
    <subcellularLocation>
        <location evidence="1">Membrane</location>
    </subcellularLocation>
</comment>
<dbReference type="PROSITE" id="PS50011">
    <property type="entry name" value="PROTEIN_KINASE_DOM"/>
    <property type="match status" value="1"/>
</dbReference>
<dbReference type="PANTHER" id="PTHR48007:SF38">
    <property type="entry name" value="LEUCINE-RICH REPEAT PROTEIN KINASE FAMILY PROTEIN"/>
    <property type="match status" value="1"/>
</dbReference>
<evidence type="ECO:0000256" key="7">
    <source>
        <dbReference type="ARBA" id="ARBA00023136"/>
    </source>
</evidence>
<evidence type="ECO:0000256" key="8">
    <source>
        <dbReference type="ARBA" id="ARBA00023180"/>
    </source>
</evidence>
<dbReference type="STRING" id="3760.A0A251PXZ1"/>
<evidence type="ECO:0000256" key="4">
    <source>
        <dbReference type="ARBA" id="ARBA00022729"/>
    </source>
</evidence>
<keyword evidence="6 10" id="KW-1133">Transmembrane helix</keyword>
<dbReference type="Pfam" id="PF00560">
    <property type="entry name" value="LRR_1"/>
    <property type="match status" value="3"/>
</dbReference>
<feature type="region of interest" description="Disordered" evidence="9">
    <location>
        <begin position="307"/>
        <end position="368"/>
    </location>
</feature>
<protein>
    <recommendedName>
        <fullName evidence="11">Protein kinase domain-containing protein</fullName>
    </recommendedName>
</protein>
<dbReference type="AlphaFoldDB" id="A0A251PXZ1"/>
<reference evidence="12 13" key="1">
    <citation type="journal article" date="2013" name="Nat. Genet.">
        <title>The high-quality draft genome of peach (Prunus persica) identifies unique patterns of genetic diversity, domestication and genome evolution.</title>
        <authorList>
            <consortium name="International Peach Genome Initiative"/>
            <person name="Verde I."/>
            <person name="Abbott A.G."/>
            <person name="Scalabrin S."/>
            <person name="Jung S."/>
            <person name="Shu S."/>
            <person name="Marroni F."/>
            <person name="Zhebentyayeva T."/>
            <person name="Dettori M.T."/>
            <person name="Grimwood J."/>
            <person name="Cattonaro F."/>
            <person name="Zuccolo A."/>
            <person name="Rossini L."/>
            <person name="Jenkins J."/>
            <person name="Vendramin E."/>
            <person name="Meisel L.A."/>
            <person name="Decroocq V."/>
            <person name="Sosinski B."/>
            <person name="Prochnik S."/>
            <person name="Mitros T."/>
            <person name="Policriti A."/>
            <person name="Cipriani G."/>
            <person name="Dondini L."/>
            <person name="Ficklin S."/>
            <person name="Goodstein D.M."/>
            <person name="Xuan P."/>
            <person name="Del Fabbro C."/>
            <person name="Aramini V."/>
            <person name="Copetti D."/>
            <person name="Gonzalez S."/>
            <person name="Horner D.S."/>
            <person name="Falchi R."/>
            <person name="Lucas S."/>
            <person name="Mica E."/>
            <person name="Maldonado J."/>
            <person name="Lazzari B."/>
            <person name="Bielenberg D."/>
            <person name="Pirona R."/>
            <person name="Miculan M."/>
            <person name="Barakat A."/>
            <person name="Testolin R."/>
            <person name="Stella A."/>
            <person name="Tartarini S."/>
            <person name="Tonutti P."/>
            <person name="Arus P."/>
            <person name="Orellana A."/>
            <person name="Wells C."/>
            <person name="Main D."/>
            <person name="Vizzotto G."/>
            <person name="Silva H."/>
            <person name="Salamini F."/>
            <person name="Schmutz J."/>
            <person name="Morgante M."/>
            <person name="Rokhsar D.S."/>
        </authorList>
    </citation>
    <scope>NUCLEOTIDE SEQUENCE [LARGE SCALE GENOMIC DNA]</scope>
    <source>
        <strain evidence="13">cv. Nemared</strain>
    </source>
</reference>
<feature type="region of interest" description="Disordered" evidence="9">
    <location>
        <begin position="234"/>
        <end position="276"/>
    </location>
</feature>
<evidence type="ECO:0000256" key="5">
    <source>
        <dbReference type="ARBA" id="ARBA00022737"/>
    </source>
</evidence>
<evidence type="ECO:0000259" key="11">
    <source>
        <dbReference type="PROSITE" id="PS50011"/>
    </source>
</evidence>
<dbReference type="InterPro" id="IPR013210">
    <property type="entry name" value="LRR_N_plant-typ"/>
</dbReference>
<dbReference type="Proteomes" id="UP000006882">
    <property type="component" value="Chromosome G3"/>
</dbReference>
<dbReference type="Gene3D" id="1.10.510.10">
    <property type="entry name" value="Transferase(Phosphotransferase) domain 1"/>
    <property type="match status" value="1"/>
</dbReference>
<dbReference type="Pfam" id="PF08263">
    <property type="entry name" value="LRRNT_2"/>
    <property type="match status" value="1"/>
</dbReference>
<dbReference type="InterPro" id="IPR000719">
    <property type="entry name" value="Prot_kinase_dom"/>
</dbReference>
<dbReference type="InterPro" id="IPR011009">
    <property type="entry name" value="Kinase-like_dom_sf"/>
</dbReference>
<dbReference type="Gramene" id="ONI15335">
    <property type="protein sequence ID" value="ONI15335"/>
    <property type="gene ID" value="PRUPE_3G037900"/>
</dbReference>
<name>A0A251PXZ1_PRUPE</name>
<keyword evidence="13" id="KW-1185">Reference proteome</keyword>
<feature type="region of interest" description="Disordered" evidence="9">
    <location>
        <begin position="670"/>
        <end position="715"/>
    </location>
</feature>
<dbReference type="FunFam" id="3.80.10.10:FF:000041">
    <property type="entry name" value="LRR receptor-like serine/threonine-protein kinase ERECTA"/>
    <property type="match status" value="1"/>
</dbReference>
<feature type="compositionally biased region" description="Basic and acidic residues" evidence="9">
    <location>
        <begin position="314"/>
        <end position="328"/>
    </location>
</feature>
<evidence type="ECO:0000256" key="6">
    <source>
        <dbReference type="ARBA" id="ARBA00022989"/>
    </source>
</evidence>
<dbReference type="SUPFAM" id="SSF56112">
    <property type="entry name" value="Protein kinase-like (PK-like)"/>
    <property type="match status" value="1"/>
</dbReference>
<keyword evidence="2" id="KW-0433">Leucine-rich repeat</keyword>
<organism evidence="12 13">
    <name type="scientific">Prunus persica</name>
    <name type="common">Peach</name>
    <name type="synonym">Amygdalus persica</name>
    <dbReference type="NCBI Taxonomy" id="3760"/>
    <lineage>
        <taxon>Eukaryota</taxon>
        <taxon>Viridiplantae</taxon>
        <taxon>Streptophyta</taxon>
        <taxon>Embryophyta</taxon>
        <taxon>Tracheophyta</taxon>
        <taxon>Spermatophyta</taxon>
        <taxon>Magnoliopsida</taxon>
        <taxon>eudicotyledons</taxon>
        <taxon>Gunneridae</taxon>
        <taxon>Pentapetalae</taxon>
        <taxon>rosids</taxon>
        <taxon>fabids</taxon>
        <taxon>Rosales</taxon>
        <taxon>Rosaceae</taxon>
        <taxon>Amygdaloideae</taxon>
        <taxon>Amygdaleae</taxon>
        <taxon>Prunus</taxon>
    </lineage>
</organism>
<dbReference type="Gene3D" id="3.30.200.20">
    <property type="entry name" value="Phosphorylase Kinase, domain 1"/>
    <property type="match status" value="1"/>
</dbReference>
<evidence type="ECO:0000256" key="3">
    <source>
        <dbReference type="ARBA" id="ARBA00022692"/>
    </source>
</evidence>
<dbReference type="Pfam" id="PF00069">
    <property type="entry name" value="Pkinase"/>
    <property type="match status" value="1"/>
</dbReference>
<dbReference type="SUPFAM" id="SSF52058">
    <property type="entry name" value="L domain-like"/>
    <property type="match status" value="1"/>
</dbReference>
<keyword evidence="5" id="KW-0677">Repeat</keyword>
<dbReference type="eggNOG" id="ENOG502QRTV">
    <property type="taxonomic scope" value="Eukaryota"/>
</dbReference>
<evidence type="ECO:0000256" key="9">
    <source>
        <dbReference type="SAM" id="MobiDB-lite"/>
    </source>
</evidence>
<dbReference type="GO" id="GO:0005886">
    <property type="term" value="C:plasma membrane"/>
    <property type="evidence" value="ECO:0000318"/>
    <property type="project" value="GO_Central"/>
</dbReference>
<dbReference type="Gene3D" id="3.80.10.10">
    <property type="entry name" value="Ribonuclease Inhibitor"/>
    <property type="match status" value="2"/>
</dbReference>
<dbReference type="InterPro" id="IPR032675">
    <property type="entry name" value="LRR_dom_sf"/>
</dbReference>